<reference evidence="2" key="2">
    <citation type="journal article" date="2017" name="Front. Cell. Infect. Microbiol.">
        <title>Analysis of the Salivary Gland Transcriptome of Unfed and Partially Fed Amblyomma sculptum Ticks and Descriptive Proteome of the Saliva.</title>
        <authorList>
            <person name="Esteves E."/>
            <person name="Maruyama S.R."/>
            <person name="Kawahara R."/>
            <person name="Fujita A."/>
            <person name="Martins L.A."/>
            <person name="Righi A.A."/>
            <person name="Costa F.B."/>
            <person name="Palmisano G."/>
            <person name="Labruna M.B."/>
            <person name="Sa-Nunes A."/>
            <person name="Ribeiro J.M.C."/>
            <person name="Fogaca A.C."/>
        </authorList>
    </citation>
    <scope>NUCLEOTIDE SEQUENCE</scope>
</reference>
<evidence type="ECO:0000256" key="1">
    <source>
        <dbReference type="SAM" id="MobiDB-lite"/>
    </source>
</evidence>
<dbReference type="PANTHER" id="PTHR16071:SF2">
    <property type="entry name" value="FIGNL1-INTERACTING REGULATOR OF RECOMBINATION AND MITOSIS"/>
    <property type="match status" value="1"/>
</dbReference>
<dbReference type="Pfam" id="PF14868">
    <property type="entry name" value="DUF4487"/>
    <property type="match status" value="1"/>
</dbReference>
<sequence length="526" mass="58855">MKAVAFHLRLLDSLLSKYEGYYSSSMKNIVKMIVILSRLPALDVYAASLLASHRSSLMLHVWIAAEHLVAVLAANADFCGAVLGFDLCEKFSTGNLLLLTTILDHIVYVSDMWLQPPSQTNILDLIFSCIDKCIVELQCPVFLEYSTGDGRAPRKVGLYENVCIHMCRFVATLPAKYFRTLERTLLANVLSESHWRAFLAADVWCFVARYGSPQLCYDHVQLLVRLVKLTTRKHMTASTHVKQLLARLFDFMADEHKALLMQLHSEDLQVLSFLPFSKVMPTAKANAMQLLTKFLCKTITSGELKALEHCLQHLKISSKTKSDHLPVSVLLKALRTIPYDQSLICSTLTECLISLIVSQVPHLSASSIGDVLSIIESLHDSGVDSLQTITTLHLSSFGAMRNLSGSQKTEVCERLSRSFALVLSSENYIVQHMAMVSFAQFAQVTEYNSVITKAVECPPLKQAVTSFLMKEDLQKPFCWPSFVNCQEKMLSCSWKGAAKDSRGNSASRVAEEVIPEKRRKCEDETE</sequence>
<organism evidence="2">
    <name type="scientific">Amblyomma sculptum</name>
    <name type="common">Tick</name>
    <dbReference type="NCBI Taxonomy" id="1581419"/>
    <lineage>
        <taxon>Eukaryota</taxon>
        <taxon>Metazoa</taxon>
        <taxon>Ecdysozoa</taxon>
        <taxon>Arthropoda</taxon>
        <taxon>Chelicerata</taxon>
        <taxon>Arachnida</taxon>
        <taxon>Acari</taxon>
        <taxon>Parasitiformes</taxon>
        <taxon>Ixodida</taxon>
        <taxon>Ixodoidea</taxon>
        <taxon>Ixodidae</taxon>
        <taxon>Amblyomminae</taxon>
        <taxon>Amblyomma</taxon>
    </lineage>
</organism>
<evidence type="ECO:0000313" key="2">
    <source>
        <dbReference type="EMBL" id="JAU00725.1"/>
    </source>
</evidence>
<proteinExistence type="evidence at transcript level"/>
<name>A0A1E1XN86_AMBSC</name>
<feature type="compositionally biased region" description="Basic and acidic residues" evidence="1">
    <location>
        <begin position="509"/>
        <end position="526"/>
    </location>
</feature>
<dbReference type="InterPro" id="IPR027902">
    <property type="entry name" value="DUF4487"/>
</dbReference>
<dbReference type="AlphaFoldDB" id="A0A1E1XN86"/>
<reference evidence="2" key="1">
    <citation type="submission" date="2016-09" db="EMBL/GenBank/DDBJ databases">
        <authorList>
            <person name="Capua I."/>
            <person name="De Benedictis P."/>
            <person name="Joannis T."/>
            <person name="Lombin L.H."/>
            <person name="Cattoli G."/>
        </authorList>
    </citation>
    <scope>NUCLEOTIDE SEQUENCE</scope>
</reference>
<feature type="region of interest" description="Disordered" evidence="1">
    <location>
        <begin position="497"/>
        <end position="526"/>
    </location>
</feature>
<feature type="non-terminal residue" evidence="2">
    <location>
        <position position="526"/>
    </location>
</feature>
<protein>
    <submittedName>
        <fullName evidence="2">Putative secreted protein</fullName>
    </submittedName>
</protein>
<accession>A0A1E1XN86</accession>
<dbReference type="PANTHER" id="PTHR16071">
    <property type="entry name" value="CHROMOSOME 1 OPEN READING FRAME 112"/>
    <property type="match status" value="1"/>
</dbReference>
<dbReference type="EMBL" id="GFAA01002710">
    <property type="protein sequence ID" value="JAU00725.1"/>
    <property type="molecule type" value="mRNA"/>
</dbReference>